<dbReference type="GO" id="GO:0000287">
    <property type="term" value="F:magnesium ion binding"/>
    <property type="evidence" value="ECO:0007669"/>
    <property type="project" value="TreeGrafter"/>
</dbReference>
<accession>A0A093UET6</accession>
<dbReference type="Gene3D" id="3.40.50.1000">
    <property type="entry name" value="HAD superfamily/HAD-like"/>
    <property type="match status" value="1"/>
</dbReference>
<dbReference type="NCBIfam" id="NF007821">
    <property type="entry name" value="PRK10530.1"/>
    <property type="match status" value="1"/>
</dbReference>
<protein>
    <submittedName>
        <fullName evidence="3">Pyridoxal phosphate phosphatase</fullName>
    </submittedName>
</protein>
<dbReference type="RefSeq" id="WP_039321913.1">
    <property type="nucleotide sequence ID" value="NZ_JQHM01000001.1"/>
</dbReference>
<evidence type="ECO:0000313" key="3">
    <source>
        <dbReference type="EMBL" id="KFX06768.1"/>
    </source>
</evidence>
<dbReference type="SUPFAM" id="SSF56784">
    <property type="entry name" value="HAD-like"/>
    <property type="match status" value="1"/>
</dbReference>
<dbReference type="InterPro" id="IPR036412">
    <property type="entry name" value="HAD-like_sf"/>
</dbReference>
<gene>
    <name evidence="3" type="ORF">KP22_01375</name>
</gene>
<dbReference type="Pfam" id="PF08282">
    <property type="entry name" value="Hydrolase_3"/>
    <property type="match status" value="1"/>
</dbReference>
<dbReference type="GO" id="GO:0016791">
    <property type="term" value="F:phosphatase activity"/>
    <property type="evidence" value="ECO:0007669"/>
    <property type="project" value="TreeGrafter"/>
</dbReference>
<comment type="caution">
    <text evidence="3">The sequence shown here is derived from an EMBL/GenBank/DDBJ whole genome shotgun (WGS) entry which is preliminary data.</text>
</comment>
<dbReference type="AlphaFoldDB" id="A0A093UET6"/>
<dbReference type="NCBIfam" id="TIGR00099">
    <property type="entry name" value="Cof-subfamily"/>
    <property type="match status" value="1"/>
</dbReference>
<dbReference type="PROSITE" id="PS01228">
    <property type="entry name" value="COF_1"/>
    <property type="match status" value="1"/>
</dbReference>
<dbReference type="InterPro" id="IPR023214">
    <property type="entry name" value="HAD_sf"/>
</dbReference>
<dbReference type="PANTHER" id="PTHR10000">
    <property type="entry name" value="PHOSPHOSERINE PHOSPHATASE"/>
    <property type="match status" value="1"/>
</dbReference>
<dbReference type="Gene3D" id="3.30.1240.10">
    <property type="match status" value="1"/>
</dbReference>
<dbReference type="InterPro" id="IPR006379">
    <property type="entry name" value="HAD-SF_hydro_IIB"/>
</dbReference>
<dbReference type="GO" id="GO:0005829">
    <property type="term" value="C:cytosol"/>
    <property type="evidence" value="ECO:0007669"/>
    <property type="project" value="TreeGrafter"/>
</dbReference>
<sequence>MTYQVIALDLDGTLLNQQKKILPESLSALALARQQGIKVMIVTGRHHSAIHPFYQGLQLDTPAICCNGTYVYDYQQGRASHTNPLSVDQAKNVITLLEEFDIHGLMYADDDMYYQYPTGHVVRTLAWASSLPEQQRPRFAQVENLVRQTEESRDIWKFATTHADVPTLNNFAAEVEKQLGLACEWSWQDQVDIAQTGNSKGKLLQQWLDEQGISMKDVVAFGDNFNDISMLEGVGLGIAMGNSADEIKARADLVIGSNEEPSIAEVIRTRILA</sequence>
<dbReference type="PANTHER" id="PTHR10000:SF58">
    <property type="entry name" value="PYRIDOXAL PHOSPHATE PHOSPHATASE YBHA"/>
    <property type="match status" value="1"/>
</dbReference>
<organism evidence="3 4">
    <name type="scientific">Pectobacterium betavasculorum</name>
    <dbReference type="NCBI Taxonomy" id="55207"/>
    <lineage>
        <taxon>Bacteria</taxon>
        <taxon>Pseudomonadati</taxon>
        <taxon>Pseudomonadota</taxon>
        <taxon>Gammaproteobacteria</taxon>
        <taxon>Enterobacterales</taxon>
        <taxon>Pectobacteriaceae</taxon>
        <taxon>Pectobacterium</taxon>
    </lineage>
</organism>
<reference evidence="3 4" key="1">
    <citation type="submission" date="2014-08" db="EMBL/GenBank/DDBJ databases">
        <title>Genome sequences of NCPPB Pectobacterium isolates.</title>
        <authorList>
            <person name="Glover R.H."/>
            <person name="Sapp M."/>
            <person name="Elphinstone J."/>
        </authorList>
    </citation>
    <scope>NUCLEOTIDE SEQUENCE [LARGE SCALE GENOMIC DNA]</scope>
    <source>
        <strain evidence="3 4">NCPPB 2795</strain>
    </source>
</reference>
<name>A0A093UET6_9GAMM</name>
<dbReference type="InterPro" id="IPR000150">
    <property type="entry name" value="Cof"/>
</dbReference>
<dbReference type="PROSITE" id="PS01229">
    <property type="entry name" value="COF_2"/>
    <property type="match status" value="1"/>
</dbReference>
<dbReference type="Proteomes" id="UP000032874">
    <property type="component" value="Unassembled WGS sequence"/>
</dbReference>
<dbReference type="CDD" id="cd07516">
    <property type="entry name" value="HAD_Pase"/>
    <property type="match status" value="1"/>
</dbReference>
<dbReference type="EMBL" id="JQHM01000001">
    <property type="protein sequence ID" value="KFX06768.1"/>
    <property type="molecule type" value="Genomic_DNA"/>
</dbReference>
<proteinExistence type="predicted"/>
<dbReference type="NCBIfam" id="TIGR01484">
    <property type="entry name" value="HAD-SF-IIB"/>
    <property type="match status" value="1"/>
</dbReference>
<dbReference type="SFLD" id="SFLDG01140">
    <property type="entry name" value="C2.B:_Phosphomannomutase_and_P"/>
    <property type="match status" value="1"/>
</dbReference>
<keyword evidence="1" id="KW-0479">Metal-binding</keyword>
<keyword evidence="2" id="KW-0378">Hydrolase</keyword>
<evidence type="ECO:0000256" key="1">
    <source>
        <dbReference type="ARBA" id="ARBA00022723"/>
    </source>
</evidence>
<dbReference type="eggNOG" id="COG0561">
    <property type="taxonomic scope" value="Bacteria"/>
</dbReference>
<evidence type="ECO:0000256" key="2">
    <source>
        <dbReference type="ARBA" id="ARBA00022801"/>
    </source>
</evidence>
<evidence type="ECO:0000313" key="4">
    <source>
        <dbReference type="Proteomes" id="UP000032874"/>
    </source>
</evidence>
<dbReference type="STRING" id="55207.KP22_01375"/>
<dbReference type="SFLD" id="SFLDS00003">
    <property type="entry name" value="Haloacid_Dehalogenase"/>
    <property type="match status" value="1"/>
</dbReference>